<sequence>MCHKAAFKIAPDHDNLDLDLVIALGPDQVDHLTLHSNVLKAASPFFGVGLNAQWTKGVGDKTVSDPTTGKEVHLFNYQLLFHDGIFSLHVKQPGDDPRPSYRPSRVYTSDYGAGIACRASENGSYDFNRSYGSTMSDAIKEHQGLFLFFHKVSVELWLNLDYINTVNVIAYAQMYGILQYVAGPIEKHLLGREDICDVRMNPAFHFSLAKKIRSASLFLDSLRHFIGSGADWNVLVDEVQYSKADAALLVFPKREQLAGLTSDLTKKLQRLGLAPYIARNNASPLAEVGSTFINSGFHRKSDIEQANWLARSIFNEFLNMHLAGESHWSHVRHSREEYAQSEFIPAGLRFLCNAVAEACREDQELSLFGPEGPAKLTAMFFENESRYKIQAQISDALRLLVRGAYNYSLPLITPPPSDEIPEERKVFQKLSRPRSPSPRGGGHRGGRGPARGYYGRGGYGRGGRGGRGGRRGSFVRLGGHGQLPLSTHSDERDIQRADNAHGVTKGGLIGTTTVWIEGLQCARDDGGCEYFTCLELSEDELPWHGEEAWKAYEIDGLKDASEKWIALVFTAFAE</sequence>
<protein>
    <submittedName>
        <fullName evidence="1">Uncharacterized protein</fullName>
    </submittedName>
</protein>
<organism evidence="1 2">
    <name type="scientific">Vermiconidia calcicola</name>
    <dbReference type="NCBI Taxonomy" id="1690605"/>
    <lineage>
        <taxon>Eukaryota</taxon>
        <taxon>Fungi</taxon>
        <taxon>Dikarya</taxon>
        <taxon>Ascomycota</taxon>
        <taxon>Pezizomycotina</taxon>
        <taxon>Dothideomycetes</taxon>
        <taxon>Dothideomycetidae</taxon>
        <taxon>Mycosphaerellales</taxon>
        <taxon>Extremaceae</taxon>
        <taxon>Vermiconidia</taxon>
    </lineage>
</organism>
<evidence type="ECO:0000313" key="2">
    <source>
        <dbReference type="Proteomes" id="UP001281147"/>
    </source>
</evidence>
<dbReference type="Proteomes" id="UP001281147">
    <property type="component" value="Unassembled WGS sequence"/>
</dbReference>
<keyword evidence="2" id="KW-1185">Reference proteome</keyword>
<name>A0ACC3NMU7_9PEZI</name>
<reference evidence="1" key="1">
    <citation type="submission" date="2023-07" db="EMBL/GenBank/DDBJ databases">
        <title>Black Yeasts Isolated from many extreme environments.</title>
        <authorList>
            <person name="Coleine C."/>
            <person name="Stajich J.E."/>
            <person name="Selbmann L."/>
        </authorList>
    </citation>
    <scope>NUCLEOTIDE SEQUENCE</scope>
    <source>
        <strain evidence="1">CCFEE 5714</strain>
    </source>
</reference>
<comment type="caution">
    <text evidence="1">The sequence shown here is derived from an EMBL/GenBank/DDBJ whole genome shotgun (WGS) entry which is preliminary data.</text>
</comment>
<proteinExistence type="predicted"/>
<dbReference type="EMBL" id="JAUTXU010000029">
    <property type="protein sequence ID" value="KAK3718893.1"/>
    <property type="molecule type" value="Genomic_DNA"/>
</dbReference>
<gene>
    <name evidence="1" type="ORF">LTR37_004809</name>
</gene>
<accession>A0ACC3NMU7</accession>
<evidence type="ECO:0000313" key="1">
    <source>
        <dbReference type="EMBL" id="KAK3718893.1"/>
    </source>
</evidence>